<accession>D5U268</accession>
<dbReference type="EMBL" id="CP001939">
    <property type="protein sequence ID" value="ADG91218.1"/>
    <property type="molecule type" value="Genomic_DNA"/>
</dbReference>
<keyword evidence="3" id="KW-1185">Reference proteome</keyword>
<evidence type="ECO:0000256" key="1">
    <source>
        <dbReference type="SAM" id="Phobius"/>
    </source>
</evidence>
<reference evidence="2 3" key="1">
    <citation type="journal article" date="2010" name="Stand. Genomic Sci.">
        <title>Complete genome sequence of Thermosphaera aggregans type strain (M11TL).</title>
        <authorList>
            <person name="Spring S."/>
            <person name="Rachel R."/>
            <person name="Lapidus A."/>
            <person name="Davenport K."/>
            <person name="Tice H."/>
            <person name="Copeland A."/>
            <person name="Cheng J.F."/>
            <person name="Lucas S."/>
            <person name="Chen F."/>
            <person name="Nolan M."/>
            <person name="Bruce D."/>
            <person name="Goodwin L."/>
            <person name="Pitluck S."/>
            <person name="Ivanova N."/>
            <person name="Mavromatis K."/>
            <person name="Ovchinnikova G."/>
            <person name="Pati A."/>
            <person name="Chen A."/>
            <person name="Palaniappan K."/>
            <person name="Land M."/>
            <person name="Hauser L."/>
            <person name="Chang Y.J."/>
            <person name="Jeffries C.C."/>
            <person name="Brettin T."/>
            <person name="Detter J.C."/>
            <person name="Tapia R."/>
            <person name="Han C."/>
            <person name="Heimerl T."/>
            <person name="Weikl F."/>
            <person name="Brambilla E."/>
            <person name="Goker M."/>
            <person name="Bristow J."/>
            <person name="Eisen J.A."/>
            <person name="Markowitz V."/>
            <person name="Hugenholtz P."/>
            <person name="Kyrpides N.C."/>
            <person name="Klenk H.P."/>
        </authorList>
    </citation>
    <scope>NUCLEOTIDE SEQUENCE [LARGE SCALE GENOMIC DNA]</scope>
    <source>
        <strain evidence="3">DSM 11486 / M11TL</strain>
    </source>
</reference>
<keyword evidence="1" id="KW-0812">Transmembrane</keyword>
<dbReference type="AlphaFoldDB" id="D5U268"/>
<dbReference type="HOGENOM" id="CLU_1048152_0_0_2"/>
<feature type="transmembrane region" description="Helical" evidence="1">
    <location>
        <begin position="169"/>
        <end position="188"/>
    </location>
</feature>
<protein>
    <submittedName>
        <fullName evidence="2">Uncharacterized protein</fullName>
    </submittedName>
</protein>
<reference evidence="3" key="2">
    <citation type="journal article" date="2010" name="Stand. Genomic Sci.">
        <title>Complete genome sequence of Thermosphaera aggregans type strain (M11TLT).</title>
        <authorList>
            <person name="Spring S."/>
            <person name="Rachel R."/>
            <person name="Lapidus A."/>
            <person name="Davenport K."/>
            <person name="Tice H."/>
            <person name="Copeland A."/>
            <person name="Cheng J.-F."/>
            <person name="Lucas S."/>
            <person name="Chen F."/>
            <person name="Nolan M."/>
            <person name="Bruce D."/>
            <person name="Goodwin L."/>
            <person name="Pitluck S."/>
            <person name="Ivanova N."/>
            <person name="Mavromatis K."/>
            <person name="Ovchinnikova G."/>
            <person name="Pati A."/>
            <person name="Chen A."/>
            <person name="Palaniappan K."/>
            <person name="Land M."/>
            <person name="Hauser L."/>
            <person name="Chang Y.-J."/>
            <person name="Jeffries C.C."/>
            <person name="Brettin T."/>
            <person name="Detter J.C."/>
            <person name="Tapia R."/>
            <person name="Han C."/>
            <person name="Heimerl T."/>
            <person name="Weikl F."/>
            <person name="Brambilla E."/>
            <person name="Goker M."/>
            <person name="Bristow J."/>
            <person name="Eisen J.A."/>
            <person name="Markowitz V."/>
            <person name="Hugenholtz P."/>
            <person name="Kyrpides N.C."/>
            <person name="Klenk H.-P."/>
        </authorList>
    </citation>
    <scope>NUCLEOTIDE SEQUENCE [LARGE SCALE GENOMIC DNA]</scope>
    <source>
        <strain evidence="3">DSM 11486 / M11TL</strain>
    </source>
</reference>
<keyword evidence="1" id="KW-0472">Membrane</keyword>
<feature type="transmembrane region" description="Helical" evidence="1">
    <location>
        <begin position="228"/>
        <end position="250"/>
    </location>
</feature>
<feature type="transmembrane region" description="Helical" evidence="1">
    <location>
        <begin position="112"/>
        <end position="132"/>
    </location>
</feature>
<sequence>MKIEILMSSLQKIHEASLIAFISIGMIAAGFALTAVAPPLLHIFESGGFSVRLSFFKASLDRHINIAIMGIFLLVAGLTVFIQVVDDGFMEGLSKLTDLIPEFNTSVKLVQYMKLGITISIIGLVAMVVGVFNHFITVLMLGFTGIALALSCMIGPRDSDYCRSVPPQMRLLLGGLMIVLAIASFTTSRVFPSTALTIITGGLLIMISSIGFSILLAEFYKVFDSPTLWIASLIALTVVLIPLSFLMLYLELPEIIVKIDRNYRG</sequence>
<gene>
    <name evidence="2" type="ordered locus">Tagg_0946</name>
</gene>
<reference key="3">
    <citation type="submission" date="2010-02" db="EMBL/GenBank/DDBJ databases">
        <title>Complete genome sequence of Thermosphaera aggregans type strain (M11TL).</title>
        <authorList>
            <consortium name="US DOE Joint Genome Institute (JGI-PGF)"/>
            <person name="Spring S."/>
            <person name="Lapidus A."/>
            <person name="Munk C."/>
            <person name="Schroeder M."/>
            <person name="Glavina Del Rio T."/>
            <person name="Tice H."/>
            <person name="Copeland A."/>
            <person name="Cheng J.-F."/>
            <person name="Lucas S."/>
            <person name="Chen F."/>
            <person name="Nolan M."/>
            <person name="Bruce D."/>
            <person name="Goodwin L."/>
            <person name="Pitluck S."/>
            <person name="Ivanova N."/>
            <person name="Mavromatis K."/>
            <person name="Ovchinnikova G."/>
            <person name="Pati A."/>
            <person name="Chen A."/>
            <person name="Palaniappan K."/>
            <person name="Land M."/>
            <person name="Hauser L."/>
            <person name="Chang Y.-J."/>
            <person name="Jeffries C.C."/>
            <person name="Brettin T."/>
            <person name="Detter J.C."/>
            <person name="Tapia R."/>
            <person name="Han C."/>
            <person name="Chain P."/>
            <person name="Heimerl T."/>
            <person name="Weik F."/>
            <person name="Goker M."/>
            <person name="Rachel R."/>
            <person name="Bristow J."/>
            <person name="Eisen J.A."/>
            <person name="Markowitz V."/>
            <person name="Hugenholtz P."/>
            <person name="Kyrpides N.C."/>
            <person name="Klenk H.-P."/>
        </authorList>
    </citation>
    <scope>NUCLEOTIDE SEQUENCE</scope>
    <source>
        <strain>DSM 11486</strain>
    </source>
</reference>
<organism evidence="2 3">
    <name type="scientific">Thermosphaera aggregans (strain DSM 11486 / M11TL)</name>
    <dbReference type="NCBI Taxonomy" id="633148"/>
    <lineage>
        <taxon>Archaea</taxon>
        <taxon>Thermoproteota</taxon>
        <taxon>Thermoprotei</taxon>
        <taxon>Desulfurococcales</taxon>
        <taxon>Desulfurococcaceae</taxon>
        <taxon>Thermosphaera</taxon>
    </lineage>
</organism>
<proteinExistence type="predicted"/>
<feature type="transmembrane region" description="Helical" evidence="1">
    <location>
        <begin position="194"/>
        <end position="216"/>
    </location>
</feature>
<dbReference type="KEGG" id="tag:Tagg_0946"/>
<evidence type="ECO:0000313" key="2">
    <source>
        <dbReference type="EMBL" id="ADG91218.1"/>
    </source>
</evidence>
<name>D5U268_THEAM</name>
<feature type="transmembrane region" description="Helical" evidence="1">
    <location>
        <begin position="21"/>
        <end position="44"/>
    </location>
</feature>
<evidence type="ECO:0000313" key="3">
    <source>
        <dbReference type="Proteomes" id="UP000002376"/>
    </source>
</evidence>
<dbReference type="Proteomes" id="UP000002376">
    <property type="component" value="Chromosome"/>
</dbReference>
<feature type="transmembrane region" description="Helical" evidence="1">
    <location>
        <begin position="64"/>
        <end position="85"/>
    </location>
</feature>
<keyword evidence="1" id="KW-1133">Transmembrane helix</keyword>